<comment type="caution">
    <text evidence="2">The sequence shown here is derived from an EMBL/GenBank/DDBJ whole genome shotgun (WGS) entry which is preliminary data.</text>
</comment>
<dbReference type="RefSeq" id="WP_058451150.1">
    <property type="nucleotide sequence ID" value="NZ_CAAAIB010000006.1"/>
</dbReference>
<dbReference type="AlphaFoldDB" id="A0A0W0WG19"/>
<organism evidence="2 3">
    <name type="scientific">Legionella maceachernii</name>
    <dbReference type="NCBI Taxonomy" id="466"/>
    <lineage>
        <taxon>Bacteria</taxon>
        <taxon>Pseudomonadati</taxon>
        <taxon>Pseudomonadota</taxon>
        <taxon>Gammaproteobacteria</taxon>
        <taxon>Legionellales</taxon>
        <taxon>Legionellaceae</taxon>
        <taxon>Legionella</taxon>
    </lineage>
</organism>
<dbReference type="EMBL" id="LNYL01000007">
    <property type="protein sequence ID" value="KTD31266.1"/>
    <property type="molecule type" value="Genomic_DNA"/>
</dbReference>
<keyword evidence="1" id="KW-0812">Transmembrane</keyword>
<feature type="transmembrane region" description="Helical" evidence="1">
    <location>
        <begin position="71"/>
        <end position="92"/>
    </location>
</feature>
<keyword evidence="3" id="KW-1185">Reference proteome</keyword>
<evidence type="ECO:0000313" key="2">
    <source>
        <dbReference type="EMBL" id="KTD31266.1"/>
    </source>
</evidence>
<accession>A0A0W0WG19</accession>
<evidence type="ECO:0000313" key="3">
    <source>
        <dbReference type="Proteomes" id="UP000054908"/>
    </source>
</evidence>
<proteinExistence type="predicted"/>
<dbReference type="STRING" id="466.Lmac_0320"/>
<feature type="transmembrane region" description="Helical" evidence="1">
    <location>
        <begin position="45"/>
        <end position="65"/>
    </location>
</feature>
<dbReference type="Proteomes" id="UP000054908">
    <property type="component" value="Unassembled WGS sequence"/>
</dbReference>
<name>A0A0W0WG19_9GAMM</name>
<gene>
    <name evidence="2" type="ORF">Lmac_0320</name>
</gene>
<evidence type="ECO:0000256" key="1">
    <source>
        <dbReference type="SAM" id="Phobius"/>
    </source>
</evidence>
<protein>
    <submittedName>
        <fullName evidence="2">Uncharacterized protein</fullName>
    </submittedName>
</protein>
<keyword evidence="1" id="KW-0472">Membrane</keyword>
<dbReference type="PATRIC" id="fig|466.6.peg.344"/>
<sequence length="162" mass="19033">MCKNEDDPYNYPLNELEPSHLQEIVNLYRGFAQYYQKISQESNRVIVNWLFVLNTGGLIFVIPLFDKLTSRMISLLVAVPFLIGIALIYWSIASEKSKFEKMSNKLEKIFIDFNNEKITARYFIEQAYSLRGTRIPSYTEFCSLIFWIIGAMLGFYFLYTMP</sequence>
<reference evidence="2 3" key="1">
    <citation type="submission" date="2015-11" db="EMBL/GenBank/DDBJ databases">
        <title>Genomic analysis of 38 Legionella species identifies large and diverse effector repertoires.</title>
        <authorList>
            <person name="Burstein D."/>
            <person name="Amaro F."/>
            <person name="Zusman T."/>
            <person name="Lifshitz Z."/>
            <person name="Cohen O."/>
            <person name="Gilbert J.A."/>
            <person name="Pupko T."/>
            <person name="Shuman H.A."/>
            <person name="Segal G."/>
        </authorList>
    </citation>
    <scope>NUCLEOTIDE SEQUENCE [LARGE SCALE GENOMIC DNA]</scope>
    <source>
        <strain evidence="2 3">PX-1-G2-E2</strain>
    </source>
</reference>
<feature type="transmembrane region" description="Helical" evidence="1">
    <location>
        <begin position="141"/>
        <end position="159"/>
    </location>
</feature>
<keyword evidence="1" id="KW-1133">Transmembrane helix</keyword>